<dbReference type="GO" id="GO:0006302">
    <property type="term" value="P:double-strand break repair"/>
    <property type="evidence" value="ECO:0007669"/>
    <property type="project" value="InterPro"/>
</dbReference>
<organism evidence="6 7">
    <name type="scientific">Clostridium frigidicarnis</name>
    <dbReference type="NCBI Taxonomy" id="84698"/>
    <lineage>
        <taxon>Bacteria</taxon>
        <taxon>Bacillati</taxon>
        <taxon>Bacillota</taxon>
        <taxon>Clostridia</taxon>
        <taxon>Eubacteriales</taxon>
        <taxon>Clostridiaceae</taxon>
        <taxon>Clostridium</taxon>
    </lineage>
</organism>
<feature type="domain" description="Rad50/SbcC-type AAA" evidence="5">
    <location>
        <begin position="5"/>
        <end position="213"/>
    </location>
</feature>
<dbReference type="AlphaFoldDB" id="A0A1I1AIX4"/>
<evidence type="ECO:0000313" key="6">
    <source>
        <dbReference type="EMBL" id="SFB36458.1"/>
    </source>
</evidence>
<keyword evidence="6" id="KW-0540">Nuclease</keyword>
<evidence type="ECO:0000256" key="3">
    <source>
        <dbReference type="ARBA" id="ARBA00013368"/>
    </source>
</evidence>
<dbReference type="Pfam" id="PF13476">
    <property type="entry name" value="AAA_23"/>
    <property type="match status" value="1"/>
</dbReference>
<dbReference type="RefSeq" id="WP_090042669.1">
    <property type="nucleotide sequence ID" value="NZ_FOKI01000035.1"/>
</dbReference>
<sequence>MKPIKLILNAFGPYAGKEVIDFSRLQDKNIFLITGPTGAGKTTIFDAITFALYGEASGSEREKTSLRSDFAKDSDLTSIELWFSLRGEEYYIKRIPQQLKKKTRGDGFTEQKSDAELKNPEGKIITGVKNVDESVVSILGITKEQFKQIVMIPQGEFRKLLTSDSLEREKIFRKIFGTEIFDKIQRKITDEAINLKKEIEKVQEGRNTYLRSIKCKDIDDELYTMINAKDLNITEIISRTKILIDNDEKLEGNLNKDKENLSEIINKINEEIIRGQNTNKRLEEKESLQAKIDEIKEKEQIYLQKEEHLKKSRKALEVKNLEDVFEDRKKAFIRSEQELKDAIGKEIISLERFNNAKKTFDKEKLREDEKKLLNIKISEVEKSKEKAVIYETKRQEFKSINHNVRDLESTVLNLKEEIKNSKLELDKLHNEIEISIKCEGDLKGIQAEIKDRERTREALLNFHKQLKNLNSKKTKFNMEKQEFYNIEKRFKEVKSNYEEMDEMFRKGQAGLLAYTLKEKEPCPVCGSTEHPMPAKLIKGIPTEEQLKSYKVLYEDEDKKYKTKLEDLKILNNEIENFINDVINKCKKEIFEEEEIEVKDLNKIILEKGRENTEKLNKLKSNEEKINEIIKGKHVLIEQKQCIEKNIINNEKLLEEKSKRHIDMKGNLEAVRECLKSIEDEFGGEVKSITNISLELNELKDTINIMRLGYERAEHEFNESSKLYSECKADKLAKEKNQIVVKEEEKKAKDEFKEKCSTCGFNAYEEYKNSYLDEKEIEILEDDIKGYTEEKTIINSKFNSILEETRYLIKVNLDEITQKLNTNKLEDKSLSEKQKEIFSRIDNNKSNLKEAKKLTEKILTKEEKFKVIGELSNITRGYNSEKISFERYVLAAYFDDIIEASNLRLRKMTSGRFELLRKKEKGKGAAQQGLDLEVFDNYTGKARHVKTLSGGESFKASLSMALGLADVVQSYAGGIQLDTMFVDEGFGTLDPESLDNAIQCLIGLQSNGRLVGIISHVPELKERIDARLEITPAKEGSKTVFNI</sequence>
<feature type="coiled-coil region" evidence="4">
    <location>
        <begin position="251"/>
        <end position="305"/>
    </location>
</feature>
<dbReference type="Pfam" id="PF13558">
    <property type="entry name" value="SbcC_Walker_B"/>
    <property type="match status" value="1"/>
</dbReference>
<dbReference type="PANTHER" id="PTHR32114">
    <property type="entry name" value="ABC TRANSPORTER ABCH.3"/>
    <property type="match status" value="1"/>
</dbReference>
<dbReference type="Gene3D" id="3.40.50.300">
    <property type="entry name" value="P-loop containing nucleotide triphosphate hydrolases"/>
    <property type="match status" value="2"/>
</dbReference>
<feature type="coiled-coil region" evidence="4">
    <location>
        <begin position="553"/>
        <end position="580"/>
    </location>
</feature>
<dbReference type="STRING" id="84698.SAMN04488528_10352"/>
<accession>A0A1I1AIX4</accession>
<proteinExistence type="inferred from homology"/>
<evidence type="ECO:0000313" key="7">
    <source>
        <dbReference type="Proteomes" id="UP000198619"/>
    </source>
</evidence>
<evidence type="ECO:0000256" key="2">
    <source>
        <dbReference type="ARBA" id="ARBA00011322"/>
    </source>
</evidence>
<keyword evidence="4" id="KW-0175">Coiled coil</keyword>
<dbReference type="OrthoDB" id="9795626at2"/>
<reference evidence="6 7" key="1">
    <citation type="submission" date="2016-10" db="EMBL/GenBank/DDBJ databases">
        <authorList>
            <person name="de Groot N.N."/>
        </authorList>
    </citation>
    <scope>NUCLEOTIDE SEQUENCE [LARGE SCALE GENOMIC DNA]</scope>
    <source>
        <strain evidence="6 7">DSM 12271</strain>
    </source>
</reference>
<dbReference type="GO" id="GO:0004527">
    <property type="term" value="F:exonuclease activity"/>
    <property type="evidence" value="ECO:0007669"/>
    <property type="project" value="UniProtKB-KW"/>
</dbReference>
<keyword evidence="7" id="KW-1185">Reference proteome</keyword>
<comment type="subunit">
    <text evidence="2">Heterodimer of SbcC and SbcD.</text>
</comment>
<protein>
    <recommendedName>
        <fullName evidence="3">Nuclease SbcCD subunit C</fullName>
    </recommendedName>
</protein>
<feature type="coiled-coil region" evidence="4">
    <location>
        <begin position="397"/>
        <end position="472"/>
    </location>
</feature>
<dbReference type="InterPro" id="IPR038729">
    <property type="entry name" value="Rad50/SbcC_AAA"/>
</dbReference>
<comment type="similarity">
    <text evidence="1">Belongs to the SMC family. SbcC subfamily.</text>
</comment>
<dbReference type="SUPFAM" id="SSF52540">
    <property type="entry name" value="P-loop containing nucleoside triphosphate hydrolases"/>
    <property type="match status" value="1"/>
</dbReference>
<dbReference type="GO" id="GO:0016887">
    <property type="term" value="F:ATP hydrolysis activity"/>
    <property type="evidence" value="ECO:0007669"/>
    <property type="project" value="InterPro"/>
</dbReference>
<name>A0A1I1AIX4_9CLOT</name>
<dbReference type="PANTHER" id="PTHR32114:SF2">
    <property type="entry name" value="ABC TRANSPORTER ABCH.3"/>
    <property type="match status" value="1"/>
</dbReference>
<evidence type="ECO:0000259" key="5">
    <source>
        <dbReference type="Pfam" id="PF13476"/>
    </source>
</evidence>
<evidence type="ECO:0000256" key="1">
    <source>
        <dbReference type="ARBA" id="ARBA00006930"/>
    </source>
</evidence>
<keyword evidence="6" id="KW-0269">Exonuclease</keyword>
<dbReference type="InterPro" id="IPR027417">
    <property type="entry name" value="P-loop_NTPase"/>
</dbReference>
<dbReference type="Proteomes" id="UP000198619">
    <property type="component" value="Unassembled WGS sequence"/>
</dbReference>
<evidence type="ECO:0000256" key="4">
    <source>
        <dbReference type="SAM" id="Coils"/>
    </source>
</evidence>
<gene>
    <name evidence="6" type="ORF">SAMN04488528_10352</name>
</gene>
<dbReference type="EMBL" id="FOKI01000035">
    <property type="protein sequence ID" value="SFB36458.1"/>
    <property type="molecule type" value="Genomic_DNA"/>
</dbReference>
<keyword evidence="6" id="KW-0378">Hydrolase</keyword>